<organism evidence="2 3">
    <name type="scientific">Aliarcobacter cryaerophilus</name>
    <dbReference type="NCBI Taxonomy" id="28198"/>
    <lineage>
        <taxon>Bacteria</taxon>
        <taxon>Pseudomonadati</taxon>
        <taxon>Campylobacterota</taxon>
        <taxon>Epsilonproteobacteria</taxon>
        <taxon>Campylobacterales</taxon>
        <taxon>Arcobacteraceae</taxon>
        <taxon>Aliarcobacter</taxon>
    </lineage>
</organism>
<dbReference type="PANTHER" id="PTHR39639:SF1">
    <property type="entry name" value="DUF262 DOMAIN-CONTAINING PROTEIN"/>
    <property type="match status" value="1"/>
</dbReference>
<feature type="domain" description="GmrSD restriction endonucleases N-terminal" evidence="1">
    <location>
        <begin position="25"/>
        <end position="165"/>
    </location>
</feature>
<dbReference type="PANTHER" id="PTHR39639">
    <property type="entry name" value="CHROMOSOME 16, WHOLE GENOME SHOTGUN SEQUENCE"/>
    <property type="match status" value="1"/>
</dbReference>
<name>A0A2S9TMJ1_9BACT</name>
<gene>
    <name evidence="2" type="ORF">CJ668_08630</name>
</gene>
<comment type="caution">
    <text evidence="2">The sequence shown here is derived from an EMBL/GenBank/DDBJ whole genome shotgun (WGS) entry which is preliminary data.</text>
</comment>
<accession>A0A2S9TMJ1</accession>
<protein>
    <recommendedName>
        <fullName evidence="1">GmrSD restriction endonucleases N-terminal domain-containing protein</fullName>
    </recommendedName>
</protein>
<dbReference type="InterPro" id="IPR004919">
    <property type="entry name" value="GmrSD_N"/>
</dbReference>
<evidence type="ECO:0000259" key="1">
    <source>
        <dbReference type="Pfam" id="PF03235"/>
    </source>
</evidence>
<dbReference type="AlphaFoldDB" id="A0A2S9TMJ1"/>
<dbReference type="EMBL" id="NXGD01000009">
    <property type="protein sequence ID" value="PRN00066.1"/>
    <property type="molecule type" value="Genomic_DNA"/>
</dbReference>
<evidence type="ECO:0000313" key="2">
    <source>
        <dbReference type="EMBL" id="PRN00066.1"/>
    </source>
</evidence>
<dbReference type="Proteomes" id="UP000238811">
    <property type="component" value="Unassembled WGS sequence"/>
</dbReference>
<dbReference type="Pfam" id="PF03235">
    <property type="entry name" value="GmrSD_N"/>
    <property type="match status" value="1"/>
</dbReference>
<proteinExistence type="predicted"/>
<evidence type="ECO:0000313" key="3">
    <source>
        <dbReference type="Proteomes" id="UP000238811"/>
    </source>
</evidence>
<reference evidence="2 3" key="1">
    <citation type="submission" date="2017-09" db="EMBL/GenBank/DDBJ databases">
        <title>Reassesment of A. cryaerophilus.</title>
        <authorList>
            <person name="Perez-Cataluna A."/>
            <person name="Collado L."/>
            <person name="Salgado O."/>
            <person name="Lefinanco V."/>
            <person name="Figueras M.J."/>
        </authorList>
    </citation>
    <scope>NUCLEOTIDE SEQUENCE [LARGE SCALE GENOMIC DNA]</scope>
    <source>
        <strain evidence="2 3">LMG 10229</strain>
    </source>
</reference>
<sequence>MSTIRTIPLNHPAIMKIYAEKDEINLGPEYQRHGSIWSKEKKQLLIDSIINDYDIPKIYFHELQNDSEYKYSVIDGRQRLQAIWEFMDGIFPLADDFKYFENEDLNLSSLTYNDLANKYPKIRIKFDSTSLPIVIVQTNDIDLIEDMFLRLNEAVPLNASEKRNAIGGYAVKAIRDIAKDTFFISKMKINNNRYQFLEIAAKLLYLEECISKNKKIIDTSKSFLDRFVENYKNDIVKNDKSLYSKDIVDKYKFETKKVLVSLNIIFSNKDILLKRQGDIPIYYLLIRDALNQGILSNIDRQGILKFQEKVDNVSKTPFEEIHEEDYTFYEYYSNTQQGTNSSSNIRARVQILESFFEIDYKKSLIGFYVK</sequence>